<dbReference type="EMBL" id="JANQDX010000009">
    <property type="protein sequence ID" value="KAL0918178.1"/>
    <property type="molecule type" value="Genomic_DNA"/>
</dbReference>
<protein>
    <submittedName>
        <fullName evidence="2">Uncharacterized protein</fullName>
    </submittedName>
</protein>
<organism evidence="2 3">
    <name type="scientific">Dendrobium thyrsiflorum</name>
    <name type="common">Pinecone-like raceme dendrobium</name>
    <name type="synonym">Orchid</name>
    <dbReference type="NCBI Taxonomy" id="117978"/>
    <lineage>
        <taxon>Eukaryota</taxon>
        <taxon>Viridiplantae</taxon>
        <taxon>Streptophyta</taxon>
        <taxon>Embryophyta</taxon>
        <taxon>Tracheophyta</taxon>
        <taxon>Spermatophyta</taxon>
        <taxon>Magnoliopsida</taxon>
        <taxon>Liliopsida</taxon>
        <taxon>Asparagales</taxon>
        <taxon>Orchidaceae</taxon>
        <taxon>Epidendroideae</taxon>
        <taxon>Malaxideae</taxon>
        <taxon>Dendrobiinae</taxon>
        <taxon>Dendrobium</taxon>
    </lineage>
</organism>
<comment type="caution">
    <text evidence="2">The sequence shown here is derived from an EMBL/GenBank/DDBJ whole genome shotgun (WGS) entry which is preliminary data.</text>
</comment>
<accession>A0ABD0V6V6</accession>
<proteinExistence type="predicted"/>
<evidence type="ECO:0000313" key="3">
    <source>
        <dbReference type="Proteomes" id="UP001552299"/>
    </source>
</evidence>
<evidence type="ECO:0000313" key="2">
    <source>
        <dbReference type="EMBL" id="KAL0918178.1"/>
    </source>
</evidence>
<dbReference type="Proteomes" id="UP001552299">
    <property type="component" value="Unassembled WGS sequence"/>
</dbReference>
<keyword evidence="3" id="KW-1185">Reference proteome</keyword>
<reference evidence="2 3" key="1">
    <citation type="journal article" date="2024" name="Plant Biotechnol. J.">
        <title>Dendrobium thyrsiflorum genome and its molecular insights into genes involved in important horticultural traits.</title>
        <authorList>
            <person name="Chen B."/>
            <person name="Wang J.Y."/>
            <person name="Zheng P.J."/>
            <person name="Li K.L."/>
            <person name="Liang Y.M."/>
            <person name="Chen X.F."/>
            <person name="Zhang C."/>
            <person name="Zhao X."/>
            <person name="He X."/>
            <person name="Zhang G.Q."/>
            <person name="Liu Z.J."/>
            <person name="Xu Q."/>
        </authorList>
    </citation>
    <scope>NUCLEOTIDE SEQUENCE [LARGE SCALE GENOMIC DNA]</scope>
    <source>
        <strain evidence="2">GZMU011</strain>
    </source>
</reference>
<feature type="region of interest" description="Disordered" evidence="1">
    <location>
        <begin position="1"/>
        <end position="20"/>
    </location>
</feature>
<dbReference type="AlphaFoldDB" id="A0ABD0V6V6"/>
<name>A0ABD0V6V6_DENTH</name>
<sequence>MRKPANQPRQRRYGQSEKALAVGSGGGREIGVSGGGLIFMSRELGALGCGGRACAGMFTAPAGSRAGLPVSCCTMLRKSLLLILYTWGCGGGGGSVAPADG</sequence>
<gene>
    <name evidence="2" type="ORF">M5K25_010172</name>
</gene>
<evidence type="ECO:0000256" key="1">
    <source>
        <dbReference type="SAM" id="MobiDB-lite"/>
    </source>
</evidence>